<dbReference type="PANTHER" id="PTHR44830">
    <property type="entry name" value="ELONGATION FACTOR 1 ALPHA"/>
    <property type="match status" value="1"/>
</dbReference>
<dbReference type="SUPFAM" id="SSF50447">
    <property type="entry name" value="Translation proteins"/>
    <property type="match status" value="1"/>
</dbReference>
<keyword evidence="1" id="KW-0251">Elongation factor</keyword>
<organism evidence="1 2">
    <name type="scientific">Trifolium medium</name>
    <dbReference type="NCBI Taxonomy" id="97028"/>
    <lineage>
        <taxon>Eukaryota</taxon>
        <taxon>Viridiplantae</taxon>
        <taxon>Streptophyta</taxon>
        <taxon>Embryophyta</taxon>
        <taxon>Tracheophyta</taxon>
        <taxon>Spermatophyta</taxon>
        <taxon>Magnoliopsida</taxon>
        <taxon>eudicotyledons</taxon>
        <taxon>Gunneridae</taxon>
        <taxon>Pentapetalae</taxon>
        <taxon>rosids</taxon>
        <taxon>fabids</taxon>
        <taxon>Fabales</taxon>
        <taxon>Fabaceae</taxon>
        <taxon>Papilionoideae</taxon>
        <taxon>50 kb inversion clade</taxon>
        <taxon>NPAAA clade</taxon>
        <taxon>Hologalegina</taxon>
        <taxon>IRL clade</taxon>
        <taxon>Trifolieae</taxon>
        <taxon>Trifolium</taxon>
    </lineage>
</organism>
<dbReference type="InterPro" id="IPR009000">
    <property type="entry name" value="Transl_B-barrel_sf"/>
</dbReference>
<dbReference type="Gene3D" id="2.40.30.10">
    <property type="entry name" value="Translation factors"/>
    <property type="match status" value="1"/>
</dbReference>
<reference evidence="1 2" key="1">
    <citation type="journal article" date="2018" name="Front. Plant Sci.">
        <title>Red Clover (Trifolium pratense) and Zigzag Clover (T. medium) - A Picture of Genomic Similarities and Differences.</title>
        <authorList>
            <person name="Dluhosova J."/>
            <person name="Istvanek J."/>
            <person name="Nedelnik J."/>
            <person name="Repkova J."/>
        </authorList>
    </citation>
    <scope>NUCLEOTIDE SEQUENCE [LARGE SCALE GENOMIC DNA]</scope>
    <source>
        <strain evidence="2">cv. 10/8</strain>
        <tissue evidence="1">Leaf</tissue>
    </source>
</reference>
<dbReference type="InterPro" id="IPR027417">
    <property type="entry name" value="P-loop_NTPase"/>
</dbReference>
<dbReference type="Proteomes" id="UP000265520">
    <property type="component" value="Unassembled WGS sequence"/>
</dbReference>
<dbReference type="AlphaFoldDB" id="A0A392VWA3"/>
<evidence type="ECO:0000313" key="1">
    <source>
        <dbReference type="EMBL" id="MCI92486.1"/>
    </source>
</evidence>
<name>A0A392VWA3_9FABA</name>
<evidence type="ECO:0000313" key="2">
    <source>
        <dbReference type="Proteomes" id="UP000265520"/>
    </source>
</evidence>
<comment type="caution">
    <text evidence="1">The sequence shown here is derived from an EMBL/GenBank/DDBJ whole genome shotgun (WGS) entry which is preliminary data.</text>
</comment>
<dbReference type="EMBL" id="LXQA011302548">
    <property type="protein sequence ID" value="MCI92486.1"/>
    <property type="molecule type" value="Genomic_DNA"/>
</dbReference>
<accession>A0A392VWA3</accession>
<feature type="non-terminal residue" evidence="1">
    <location>
        <position position="1"/>
    </location>
</feature>
<dbReference type="PANTHER" id="PTHR44830:SF1">
    <property type="entry name" value="TR-TYPE G DOMAIN-CONTAINING PROTEIN"/>
    <property type="match status" value="1"/>
</dbReference>
<dbReference type="Gene3D" id="3.40.50.300">
    <property type="entry name" value="P-loop containing nucleotide triphosphate hydrolases"/>
    <property type="match status" value="1"/>
</dbReference>
<feature type="non-terminal residue" evidence="1">
    <location>
        <position position="68"/>
    </location>
</feature>
<dbReference type="GO" id="GO:0003746">
    <property type="term" value="F:translation elongation factor activity"/>
    <property type="evidence" value="ECO:0007669"/>
    <property type="project" value="UniProtKB-KW"/>
</dbReference>
<protein>
    <submittedName>
        <fullName evidence="1">Elongation factor 1-alpha</fullName>
    </submittedName>
</protein>
<keyword evidence="2" id="KW-1185">Reference proteome</keyword>
<proteinExistence type="predicted"/>
<sequence length="68" mass="7438">SNLDWYKGPTLIEAIDQFKEPKRPTGKPLRLPLQHVYNIGGVGIVPVGRVETGVLKPGMVLNFAPTGR</sequence>
<keyword evidence="1" id="KW-0648">Protein biosynthesis</keyword>